<evidence type="ECO:0000313" key="7">
    <source>
        <dbReference type="Proteomes" id="UP000030651"/>
    </source>
</evidence>
<protein>
    <recommendedName>
        <fullName evidence="5">UBX domain-containing protein</fullName>
    </recommendedName>
</protein>
<dbReference type="KEGG" id="pfy:PFICI_06721"/>
<dbReference type="InterPro" id="IPR001012">
    <property type="entry name" value="UBX_dom"/>
</dbReference>
<dbReference type="PROSITE" id="PS50033">
    <property type="entry name" value="UBX"/>
    <property type="match status" value="1"/>
</dbReference>
<feature type="domain" description="UBX" evidence="5">
    <location>
        <begin position="274"/>
        <end position="306"/>
    </location>
</feature>
<comment type="subcellular location">
    <subcellularLocation>
        <location evidence="1">Cytoplasm</location>
    </subcellularLocation>
</comment>
<dbReference type="OMA" id="AQHFPRK"/>
<dbReference type="InterPro" id="IPR013087">
    <property type="entry name" value="Znf_C2H2_type"/>
</dbReference>
<feature type="compositionally biased region" description="Basic and acidic residues" evidence="4">
    <location>
        <begin position="188"/>
        <end position="209"/>
    </location>
</feature>
<dbReference type="Pfam" id="PF00789">
    <property type="entry name" value="UBX"/>
    <property type="match status" value="1"/>
</dbReference>
<dbReference type="Gene3D" id="3.10.20.90">
    <property type="entry name" value="Phosphatidylinositol 3-kinase Catalytic Subunit, Chain A, domain 1"/>
    <property type="match status" value="1"/>
</dbReference>
<dbReference type="GeneID" id="19271734"/>
<dbReference type="InterPro" id="IPR015940">
    <property type="entry name" value="UBA"/>
</dbReference>
<organism evidence="6 7">
    <name type="scientific">Pestalotiopsis fici (strain W106-1 / CGMCC3.15140)</name>
    <dbReference type="NCBI Taxonomy" id="1229662"/>
    <lineage>
        <taxon>Eukaryota</taxon>
        <taxon>Fungi</taxon>
        <taxon>Dikarya</taxon>
        <taxon>Ascomycota</taxon>
        <taxon>Pezizomycotina</taxon>
        <taxon>Sordariomycetes</taxon>
        <taxon>Xylariomycetidae</taxon>
        <taxon>Amphisphaeriales</taxon>
        <taxon>Sporocadaceae</taxon>
        <taxon>Pestalotiopsis</taxon>
    </lineage>
</organism>
<dbReference type="InterPro" id="IPR009060">
    <property type="entry name" value="UBA-like_sf"/>
</dbReference>
<feature type="region of interest" description="Disordered" evidence="4">
    <location>
        <begin position="188"/>
        <end position="232"/>
    </location>
</feature>
<evidence type="ECO:0000256" key="2">
    <source>
        <dbReference type="ARBA" id="ARBA00022490"/>
    </source>
</evidence>
<dbReference type="RefSeq" id="XP_007833493.1">
    <property type="nucleotide sequence ID" value="XM_007835302.1"/>
</dbReference>
<dbReference type="PROSITE" id="PS00028">
    <property type="entry name" value="ZINC_FINGER_C2H2_1"/>
    <property type="match status" value="1"/>
</dbReference>
<dbReference type="Proteomes" id="UP000030651">
    <property type="component" value="Unassembled WGS sequence"/>
</dbReference>
<keyword evidence="7" id="KW-1185">Reference proteome</keyword>
<dbReference type="GO" id="GO:0005634">
    <property type="term" value="C:nucleus"/>
    <property type="evidence" value="ECO:0007669"/>
    <property type="project" value="TreeGrafter"/>
</dbReference>
<dbReference type="GO" id="GO:0032435">
    <property type="term" value="P:negative regulation of proteasomal ubiquitin-dependent protein catabolic process"/>
    <property type="evidence" value="ECO:0007669"/>
    <property type="project" value="TreeGrafter"/>
</dbReference>
<dbReference type="GO" id="GO:1903094">
    <property type="term" value="P:negative regulation of protein K48-linked deubiquitination"/>
    <property type="evidence" value="ECO:0007669"/>
    <property type="project" value="TreeGrafter"/>
</dbReference>
<dbReference type="InterPro" id="IPR029071">
    <property type="entry name" value="Ubiquitin-like_domsf"/>
</dbReference>
<sequence>MSSDLDTLLEMGFDKSRAELAVKKGGGLEGAMNWLEKTQDTPLDELQAEEAAGPSTATLEEGQVAKSIVCNDCGKKFRNQELAGFHAEKTGHDDFAESIEEIAALTEEEKKERLQEMRSKLAEKRAAQAVKDKEDARANEKIRQKATQESQDVKEELQRKQQIKDAAKKRQEKIDDIEAKKRIKAKIEADKEERRRKAEQAKAVREGKPDPALAGASTPAASTPAAAKPTVNHAEARLRVQTSAGNIMKTLPAETTLFELAQQLQSENGVTVNKFSLNFPRKVFEGVDLGKTLKEAGLVPSAALIAQ</sequence>
<dbReference type="eggNOG" id="KOG2689">
    <property type="taxonomic scope" value="Eukaryota"/>
</dbReference>
<dbReference type="Pfam" id="PF22562">
    <property type="entry name" value="UBA_7"/>
    <property type="match status" value="1"/>
</dbReference>
<dbReference type="GO" id="GO:0036435">
    <property type="term" value="F:K48-linked polyubiquitin modification-dependent protein binding"/>
    <property type="evidence" value="ECO:0007669"/>
    <property type="project" value="TreeGrafter"/>
</dbReference>
<keyword evidence="2" id="KW-0963">Cytoplasm</keyword>
<evidence type="ECO:0000256" key="3">
    <source>
        <dbReference type="ARBA" id="ARBA00023054"/>
    </source>
</evidence>
<gene>
    <name evidence="6" type="ORF">PFICI_06721</name>
</gene>
<evidence type="ECO:0000256" key="1">
    <source>
        <dbReference type="ARBA" id="ARBA00004496"/>
    </source>
</evidence>
<dbReference type="InParanoid" id="W3X6S7"/>
<accession>W3X6S7</accession>
<dbReference type="GO" id="GO:0031397">
    <property type="term" value="P:negative regulation of protein ubiquitination"/>
    <property type="evidence" value="ECO:0007669"/>
    <property type="project" value="TreeGrafter"/>
</dbReference>
<feature type="compositionally biased region" description="Basic and acidic residues" evidence="4">
    <location>
        <begin position="151"/>
        <end position="172"/>
    </location>
</feature>
<dbReference type="SUPFAM" id="SSF54236">
    <property type="entry name" value="Ubiquitin-like"/>
    <property type="match status" value="1"/>
</dbReference>
<keyword evidence="3" id="KW-0175">Coiled coil</keyword>
<evidence type="ECO:0000259" key="5">
    <source>
        <dbReference type="PROSITE" id="PS50033"/>
    </source>
</evidence>
<evidence type="ECO:0000256" key="4">
    <source>
        <dbReference type="SAM" id="MobiDB-lite"/>
    </source>
</evidence>
<evidence type="ECO:0000313" key="6">
    <source>
        <dbReference type="EMBL" id="ETS81719.1"/>
    </source>
</evidence>
<reference evidence="7" key="1">
    <citation type="journal article" date="2015" name="BMC Genomics">
        <title>Genomic and transcriptomic analysis of the endophytic fungus Pestalotiopsis fici reveals its lifestyle and high potential for synthesis of natural products.</title>
        <authorList>
            <person name="Wang X."/>
            <person name="Zhang X."/>
            <person name="Liu L."/>
            <person name="Xiang M."/>
            <person name="Wang W."/>
            <person name="Sun X."/>
            <person name="Che Y."/>
            <person name="Guo L."/>
            <person name="Liu G."/>
            <person name="Guo L."/>
            <person name="Wang C."/>
            <person name="Yin W.B."/>
            <person name="Stadler M."/>
            <person name="Zhang X."/>
            <person name="Liu X."/>
        </authorList>
    </citation>
    <scope>NUCLEOTIDE SEQUENCE [LARGE SCALE GENOMIC DNA]</scope>
    <source>
        <strain evidence="7">W106-1 / CGMCC3.15140</strain>
    </source>
</reference>
<dbReference type="Gene3D" id="1.10.8.10">
    <property type="entry name" value="DNA helicase RuvA subunit, C-terminal domain"/>
    <property type="match status" value="1"/>
</dbReference>
<feature type="compositionally biased region" description="Basic and acidic residues" evidence="4">
    <location>
        <begin position="127"/>
        <end position="143"/>
    </location>
</feature>
<dbReference type="AlphaFoldDB" id="W3X6S7"/>
<dbReference type="PANTHER" id="PTHR46340">
    <property type="entry name" value="UBX DOMAIN-CONTAINING PROTEIN 1"/>
    <property type="match status" value="1"/>
</dbReference>
<dbReference type="PANTHER" id="PTHR46340:SF1">
    <property type="entry name" value="UBX DOMAIN-CONTAINING PROTEIN 1"/>
    <property type="match status" value="1"/>
</dbReference>
<dbReference type="EMBL" id="KI912112">
    <property type="protein sequence ID" value="ETS81719.1"/>
    <property type="molecule type" value="Genomic_DNA"/>
</dbReference>
<name>W3X6S7_PESFW</name>
<dbReference type="STRING" id="1229662.W3X6S7"/>
<proteinExistence type="predicted"/>
<dbReference type="OrthoDB" id="10254930at2759"/>
<feature type="region of interest" description="Disordered" evidence="4">
    <location>
        <begin position="127"/>
        <end position="172"/>
    </location>
</feature>
<dbReference type="CDD" id="cd01767">
    <property type="entry name" value="UBX"/>
    <property type="match status" value="1"/>
</dbReference>
<dbReference type="SUPFAM" id="SSF46934">
    <property type="entry name" value="UBA-like"/>
    <property type="match status" value="1"/>
</dbReference>
<dbReference type="GO" id="GO:0005737">
    <property type="term" value="C:cytoplasm"/>
    <property type="evidence" value="ECO:0007669"/>
    <property type="project" value="UniProtKB-SubCell"/>
</dbReference>
<feature type="compositionally biased region" description="Low complexity" evidence="4">
    <location>
        <begin position="211"/>
        <end position="230"/>
    </location>
</feature>
<dbReference type="HOGENOM" id="CLU_047594_0_0_1"/>